<evidence type="ECO:0000256" key="6">
    <source>
        <dbReference type="ARBA" id="ARBA00023136"/>
    </source>
</evidence>
<keyword evidence="5" id="KW-0406">Ion transport</keyword>
<keyword evidence="2" id="KW-0813">Transport</keyword>
<feature type="transmembrane region" description="Helical" evidence="7">
    <location>
        <begin position="181"/>
        <end position="202"/>
    </location>
</feature>
<dbReference type="Pfam" id="PF01545">
    <property type="entry name" value="Cation_efflux"/>
    <property type="match status" value="1"/>
</dbReference>
<name>A0AAU7XQQ1_9GAMM</name>
<evidence type="ECO:0000256" key="5">
    <source>
        <dbReference type="ARBA" id="ARBA00023065"/>
    </source>
</evidence>
<keyword evidence="6 7" id="KW-0472">Membrane</keyword>
<comment type="subcellular location">
    <subcellularLocation>
        <location evidence="1">Membrane</location>
        <topology evidence="1">Multi-pass membrane protein</topology>
    </subcellularLocation>
</comment>
<feature type="domain" description="Cation efflux protein transmembrane" evidence="8">
    <location>
        <begin position="30"/>
        <end position="238"/>
    </location>
</feature>
<evidence type="ECO:0000256" key="2">
    <source>
        <dbReference type="ARBA" id="ARBA00022448"/>
    </source>
</evidence>
<evidence type="ECO:0000256" key="4">
    <source>
        <dbReference type="ARBA" id="ARBA00022989"/>
    </source>
</evidence>
<feature type="transmembrane region" description="Helical" evidence="7">
    <location>
        <begin position="209"/>
        <end position="227"/>
    </location>
</feature>
<sequence>MSIQNAQLEPFTHSHVFGLDQPRPGERRTILVTMITLAAMAIEIVAGYLFGSMALLADGLHMGSHAIALGISAFAYAYSRRHAGDSAFTFGTGKVDALAGFAGAVLLASFAGVIAVESVSRIAQPRPIDFDMAVLVAGVGLIVNVVCAVILGGHGHGHSHTHQYDHSQSAHTGRDHALNSAYLHVLADTLTSVLAIVSLLVAKYTGQHWVDPLVGIIGAVMIARWSVGLLRATSSILLDRSAGEPVLGTLREAIARNEMDRLADLHVWAIGPEIHGAAISIISSAPLTPDEYRARIPKHLGIVHATIEVHRL</sequence>
<evidence type="ECO:0000256" key="3">
    <source>
        <dbReference type="ARBA" id="ARBA00022692"/>
    </source>
</evidence>
<dbReference type="PANTHER" id="PTHR45755">
    <property type="match status" value="1"/>
</dbReference>
<dbReference type="PANTHER" id="PTHR45755:SF4">
    <property type="entry name" value="ZINC TRANSPORTER 7"/>
    <property type="match status" value="1"/>
</dbReference>
<dbReference type="GO" id="GO:0016020">
    <property type="term" value="C:membrane"/>
    <property type="evidence" value="ECO:0007669"/>
    <property type="project" value="UniProtKB-SubCell"/>
</dbReference>
<evidence type="ECO:0000259" key="8">
    <source>
        <dbReference type="Pfam" id="PF01545"/>
    </source>
</evidence>
<dbReference type="GO" id="GO:0005385">
    <property type="term" value="F:zinc ion transmembrane transporter activity"/>
    <property type="evidence" value="ECO:0007669"/>
    <property type="project" value="InterPro"/>
</dbReference>
<dbReference type="NCBIfam" id="NF033827">
    <property type="entry name" value="CDF_efflux_DmeF"/>
    <property type="match status" value="1"/>
</dbReference>
<feature type="transmembrane region" description="Helical" evidence="7">
    <location>
        <begin position="62"/>
        <end position="78"/>
    </location>
</feature>
<dbReference type="InterPro" id="IPR045316">
    <property type="entry name" value="Msc2-like"/>
</dbReference>
<organism evidence="9">
    <name type="scientific">Vreelandella sp. SM1641</name>
    <dbReference type="NCBI Taxonomy" id="3126101"/>
    <lineage>
        <taxon>Bacteria</taxon>
        <taxon>Pseudomonadati</taxon>
        <taxon>Pseudomonadota</taxon>
        <taxon>Gammaproteobacteria</taxon>
        <taxon>Oceanospirillales</taxon>
        <taxon>Halomonadaceae</taxon>
        <taxon>Vreelandella</taxon>
    </lineage>
</organism>
<proteinExistence type="predicted"/>
<evidence type="ECO:0000313" key="9">
    <source>
        <dbReference type="EMBL" id="XBY58976.1"/>
    </source>
</evidence>
<evidence type="ECO:0000256" key="7">
    <source>
        <dbReference type="SAM" id="Phobius"/>
    </source>
</evidence>
<feature type="transmembrane region" description="Helical" evidence="7">
    <location>
        <begin position="30"/>
        <end position="50"/>
    </location>
</feature>
<keyword evidence="3 7" id="KW-0812">Transmembrane</keyword>
<keyword evidence="4 7" id="KW-1133">Transmembrane helix</keyword>
<dbReference type="InterPro" id="IPR002524">
    <property type="entry name" value="Cation_efflux"/>
</dbReference>
<feature type="transmembrane region" description="Helical" evidence="7">
    <location>
        <begin position="98"/>
        <end position="120"/>
    </location>
</feature>
<reference evidence="9" key="1">
    <citation type="submission" date="2024-02" db="EMBL/GenBank/DDBJ databases">
        <title>Complete genome sequence of Vreelandella sp. SM1641, a marine exopolysaccharide-producing bacterium isolated from deep-sea hydrothermal sediment of the southwest Indian Ocean.</title>
        <authorList>
            <person name="Zhu H."/>
            <person name="Sun M."/>
        </authorList>
    </citation>
    <scope>NUCLEOTIDE SEQUENCE</scope>
    <source>
        <strain evidence="9">SM1641</strain>
    </source>
</reference>
<dbReference type="RefSeq" id="WP_218927798.1">
    <property type="nucleotide sequence ID" value="NZ_CP158484.1"/>
</dbReference>
<dbReference type="EMBL" id="CP158484">
    <property type="protein sequence ID" value="XBY58976.1"/>
    <property type="molecule type" value="Genomic_DNA"/>
</dbReference>
<protein>
    <submittedName>
        <fullName evidence="9">CDF family Co(II)/Ni(II) efflux transporter DmeF</fullName>
    </submittedName>
</protein>
<dbReference type="GO" id="GO:0006882">
    <property type="term" value="P:intracellular zinc ion homeostasis"/>
    <property type="evidence" value="ECO:0007669"/>
    <property type="project" value="InterPro"/>
</dbReference>
<gene>
    <name evidence="9" type="primary">dmeF</name>
    <name evidence="9" type="ORF">V8F66_00325</name>
</gene>
<evidence type="ECO:0000256" key="1">
    <source>
        <dbReference type="ARBA" id="ARBA00004141"/>
    </source>
</evidence>
<dbReference type="InterPro" id="IPR058533">
    <property type="entry name" value="Cation_efflux_TM"/>
</dbReference>
<accession>A0AAU7XQQ1</accession>
<dbReference type="KEGG" id="vrs:V8F66_00325"/>
<feature type="transmembrane region" description="Helical" evidence="7">
    <location>
        <begin position="132"/>
        <end position="151"/>
    </location>
</feature>
<dbReference type="NCBIfam" id="TIGR01297">
    <property type="entry name" value="CDF"/>
    <property type="match status" value="1"/>
</dbReference>
<dbReference type="AlphaFoldDB" id="A0AAU7XQQ1"/>